<dbReference type="GO" id="GO:0005737">
    <property type="term" value="C:cytoplasm"/>
    <property type="evidence" value="ECO:0007669"/>
    <property type="project" value="UniProtKB-SubCell"/>
</dbReference>
<dbReference type="GO" id="GO:0005687">
    <property type="term" value="C:U4 snRNP"/>
    <property type="evidence" value="ECO:0007669"/>
    <property type="project" value="TreeGrafter"/>
</dbReference>
<keyword evidence="9 13" id="KW-0687">Ribonucleoprotein</keyword>
<protein>
    <recommendedName>
        <fullName evidence="10">Sm protein B</fullName>
    </recommendedName>
</protein>
<accession>A0A0N0P5Y3</accession>
<proteinExistence type="inferred from homology"/>
<dbReference type="SMART" id="SM00651">
    <property type="entry name" value="Sm"/>
    <property type="match status" value="1"/>
</dbReference>
<keyword evidence="4" id="KW-0963">Cytoplasm</keyword>
<evidence type="ECO:0000256" key="6">
    <source>
        <dbReference type="ARBA" id="ARBA00022884"/>
    </source>
</evidence>
<evidence type="ECO:0000259" key="12">
    <source>
        <dbReference type="PROSITE" id="PS52002"/>
    </source>
</evidence>
<evidence type="ECO:0000256" key="5">
    <source>
        <dbReference type="ARBA" id="ARBA00022664"/>
    </source>
</evidence>
<dbReference type="GO" id="GO:0071004">
    <property type="term" value="C:U2-type prespliceosome"/>
    <property type="evidence" value="ECO:0007669"/>
    <property type="project" value="TreeGrafter"/>
</dbReference>
<keyword evidence="14" id="KW-1185">Reference proteome</keyword>
<evidence type="ECO:0000256" key="2">
    <source>
        <dbReference type="ARBA" id="ARBA00004496"/>
    </source>
</evidence>
<feature type="region of interest" description="Disordered" evidence="11">
    <location>
        <begin position="79"/>
        <end position="110"/>
    </location>
</feature>
<dbReference type="AlphaFoldDB" id="A0A0N0P5Y3"/>
<comment type="caution">
    <text evidence="13">The sequence shown here is derived from an EMBL/GenBank/DDBJ whole genome shotgun (WGS) entry which is preliminary data.</text>
</comment>
<dbReference type="PANTHER" id="PTHR10701:SF0">
    <property type="entry name" value="SMALL NUCLEAR RIBONUCLEOPROTEIN-ASSOCIATED PROTEIN B"/>
    <property type="match status" value="1"/>
</dbReference>
<evidence type="ECO:0000256" key="3">
    <source>
        <dbReference type="ARBA" id="ARBA00009123"/>
    </source>
</evidence>
<dbReference type="GO" id="GO:0046540">
    <property type="term" value="C:U4/U6 x U5 tri-snRNP complex"/>
    <property type="evidence" value="ECO:0007669"/>
    <property type="project" value="TreeGrafter"/>
</dbReference>
<evidence type="ECO:0000256" key="7">
    <source>
        <dbReference type="ARBA" id="ARBA00023187"/>
    </source>
</evidence>
<dbReference type="GO" id="GO:0000398">
    <property type="term" value="P:mRNA splicing, via spliceosome"/>
    <property type="evidence" value="ECO:0007669"/>
    <property type="project" value="TreeGrafter"/>
</dbReference>
<dbReference type="GO" id="GO:0070990">
    <property type="term" value="F:snRNP binding"/>
    <property type="evidence" value="ECO:0007669"/>
    <property type="project" value="TreeGrafter"/>
</dbReference>
<evidence type="ECO:0000313" key="14">
    <source>
        <dbReference type="Proteomes" id="UP000038009"/>
    </source>
</evidence>
<dbReference type="InterPro" id="IPR001163">
    <property type="entry name" value="Sm_dom_euk/arc"/>
</dbReference>
<keyword evidence="6" id="KW-0694">RNA-binding</keyword>
<dbReference type="OMA" id="MLHNINR"/>
<keyword evidence="8" id="KW-0539">Nucleus</keyword>
<keyword evidence="5" id="KW-0507">mRNA processing</keyword>
<evidence type="ECO:0000256" key="10">
    <source>
        <dbReference type="ARBA" id="ARBA00041355"/>
    </source>
</evidence>
<name>A0A0N0P5Y3_LEPSE</name>
<evidence type="ECO:0000256" key="11">
    <source>
        <dbReference type="SAM" id="MobiDB-lite"/>
    </source>
</evidence>
<dbReference type="InterPro" id="IPR050914">
    <property type="entry name" value="snRNP_SmB/NAA38-like"/>
</dbReference>
<keyword evidence="7" id="KW-0508">mRNA splicing</keyword>
<dbReference type="GO" id="GO:0005685">
    <property type="term" value="C:U1 snRNP"/>
    <property type="evidence" value="ECO:0007669"/>
    <property type="project" value="TreeGrafter"/>
</dbReference>
<evidence type="ECO:0000256" key="1">
    <source>
        <dbReference type="ARBA" id="ARBA00004123"/>
    </source>
</evidence>
<organism evidence="13 14">
    <name type="scientific">Leptomonas seymouri</name>
    <dbReference type="NCBI Taxonomy" id="5684"/>
    <lineage>
        <taxon>Eukaryota</taxon>
        <taxon>Discoba</taxon>
        <taxon>Euglenozoa</taxon>
        <taxon>Kinetoplastea</taxon>
        <taxon>Metakinetoplastina</taxon>
        <taxon>Trypanosomatida</taxon>
        <taxon>Trypanosomatidae</taxon>
        <taxon>Leishmaniinae</taxon>
        <taxon>Leptomonas</taxon>
    </lineage>
</organism>
<dbReference type="PROSITE" id="PS52002">
    <property type="entry name" value="SM"/>
    <property type="match status" value="1"/>
</dbReference>
<evidence type="ECO:0000256" key="8">
    <source>
        <dbReference type="ARBA" id="ARBA00023242"/>
    </source>
</evidence>
<sequence length="110" mass="11888">MGKYTMLHNINKVLCVLLDDGRSITGKLLVFDKHMNVVLGDAIEERPRSKKSMEEGTPAPTRQLGLILLRGEHVVSVTVQKDSSSGGNDAADFSAAPKSAKAGAVKRKRE</sequence>
<dbReference type="InterPro" id="IPR010920">
    <property type="entry name" value="LSM_dom_sf"/>
</dbReference>
<dbReference type="OrthoDB" id="2020720at2759"/>
<dbReference type="GO" id="GO:0005682">
    <property type="term" value="C:U5 snRNP"/>
    <property type="evidence" value="ECO:0007669"/>
    <property type="project" value="TreeGrafter"/>
</dbReference>
<dbReference type="GO" id="GO:0005686">
    <property type="term" value="C:U2 snRNP"/>
    <property type="evidence" value="ECO:0007669"/>
    <property type="project" value="TreeGrafter"/>
</dbReference>
<dbReference type="CDD" id="cd01717">
    <property type="entry name" value="Sm_B"/>
    <property type="match status" value="1"/>
</dbReference>
<dbReference type="Proteomes" id="UP000038009">
    <property type="component" value="Unassembled WGS sequence"/>
</dbReference>
<dbReference type="Gene3D" id="2.30.30.100">
    <property type="match status" value="1"/>
</dbReference>
<dbReference type="VEuPathDB" id="TriTrypDB:Lsey_0126_0030"/>
<evidence type="ECO:0000256" key="9">
    <source>
        <dbReference type="ARBA" id="ARBA00023274"/>
    </source>
</evidence>
<dbReference type="Pfam" id="PF01423">
    <property type="entry name" value="LSM"/>
    <property type="match status" value="1"/>
</dbReference>
<comment type="subcellular location">
    <subcellularLocation>
        <location evidence="2">Cytoplasm</location>
    </subcellularLocation>
    <subcellularLocation>
        <location evidence="1">Nucleus</location>
    </subcellularLocation>
</comment>
<dbReference type="PANTHER" id="PTHR10701">
    <property type="entry name" value="SMALL NUCLEAR RIBONUCLEOPROTEIN-ASSOCIATED PROTEIN B AND N"/>
    <property type="match status" value="1"/>
</dbReference>
<evidence type="ECO:0000313" key="13">
    <source>
        <dbReference type="EMBL" id="KPI86527.1"/>
    </source>
</evidence>
<dbReference type="GO" id="GO:0003723">
    <property type="term" value="F:RNA binding"/>
    <property type="evidence" value="ECO:0007669"/>
    <property type="project" value="UniProtKB-KW"/>
</dbReference>
<evidence type="ECO:0000256" key="4">
    <source>
        <dbReference type="ARBA" id="ARBA00022490"/>
    </source>
</evidence>
<feature type="domain" description="Sm" evidence="12">
    <location>
        <begin position="1"/>
        <end position="83"/>
    </location>
</feature>
<dbReference type="EMBL" id="LJSK01000126">
    <property type="protein sequence ID" value="KPI86527.1"/>
    <property type="molecule type" value="Genomic_DNA"/>
</dbReference>
<dbReference type="InterPro" id="IPR047575">
    <property type="entry name" value="Sm"/>
</dbReference>
<reference evidence="13 14" key="1">
    <citation type="journal article" date="2015" name="PLoS Pathog.">
        <title>Leptomonas seymouri: Adaptations to the Dixenous Life Cycle Analyzed by Genome Sequencing, Transcriptome Profiling and Co-infection with Leishmania donovani.</title>
        <authorList>
            <person name="Kraeva N."/>
            <person name="Butenko A."/>
            <person name="Hlavacova J."/>
            <person name="Kostygov A."/>
            <person name="Myskova J."/>
            <person name="Grybchuk D."/>
            <person name="Lestinova T."/>
            <person name="Votypka J."/>
            <person name="Volf P."/>
            <person name="Opperdoes F."/>
            <person name="Flegontov P."/>
            <person name="Lukes J."/>
            <person name="Yurchenko V."/>
        </authorList>
    </citation>
    <scope>NUCLEOTIDE SEQUENCE [LARGE SCALE GENOMIC DNA]</scope>
    <source>
        <strain evidence="13 14">ATCC 30220</strain>
    </source>
</reference>
<gene>
    <name evidence="13" type="ORF">ABL78_4392</name>
</gene>
<dbReference type="SUPFAM" id="SSF50182">
    <property type="entry name" value="Sm-like ribonucleoproteins"/>
    <property type="match status" value="1"/>
</dbReference>
<dbReference type="GO" id="GO:0071013">
    <property type="term" value="C:catalytic step 2 spliceosome"/>
    <property type="evidence" value="ECO:0007669"/>
    <property type="project" value="TreeGrafter"/>
</dbReference>
<comment type="similarity">
    <text evidence="3">Belongs to the snRNP SmB/SmN family.</text>
</comment>